<accession>A0ABW3KUP5</accession>
<sequence>MSKQHRLVRDNVPNILKGLGKTIKTRELNGIEYRASLKKKLEEEVEEYLNASDNRQALTELADMLEVIYALSYSHGASIEELYHTREHRRKEKGGFKKRTLLIDIKD</sequence>
<keyword evidence="3" id="KW-1185">Reference proteome</keyword>
<dbReference type="InterPro" id="IPR021130">
    <property type="entry name" value="PRib-ATP_PPHydrolase-like"/>
</dbReference>
<dbReference type="Proteomes" id="UP001596990">
    <property type="component" value="Unassembled WGS sequence"/>
</dbReference>
<dbReference type="RefSeq" id="WP_386055412.1">
    <property type="nucleotide sequence ID" value="NZ_JBHTKL010000001.1"/>
</dbReference>
<feature type="coiled-coil region" evidence="1">
    <location>
        <begin position="34"/>
        <end position="61"/>
    </location>
</feature>
<dbReference type="CDD" id="cd11532">
    <property type="entry name" value="NTP-PPase_COG4997"/>
    <property type="match status" value="1"/>
</dbReference>
<evidence type="ECO:0000256" key="1">
    <source>
        <dbReference type="SAM" id="Coils"/>
    </source>
</evidence>
<keyword evidence="1" id="KW-0175">Coiled coil</keyword>
<dbReference type="Pfam" id="PF01503">
    <property type="entry name" value="PRA-PH"/>
    <property type="match status" value="1"/>
</dbReference>
<evidence type="ECO:0000313" key="2">
    <source>
        <dbReference type="EMBL" id="MFD1017581.1"/>
    </source>
</evidence>
<organism evidence="2 3">
    <name type="scientific">Thalassobacillus hwangdonensis</name>
    <dbReference type="NCBI Taxonomy" id="546108"/>
    <lineage>
        <taxon>Bacteria</taxon>
        <taxon>Bacillati</taxon>
        <taxon>Bacillota</taxon>
        <taxon>Bacilli</taxon>
        <taxon>Bacillales</taxon>
        <taxon>Bacillaceae</taxon>
        <taxon>Thalassobacillus</taxon>
    </lineage>
</organism>
<gene>
    <name evidence="2" type="ORF">ACFQ2J_00100</name>
</gene>
<proteinExistence type="predicted"/>
<protein>
    <submittedName>
        <fullName evidence="2">Phosphoribosyl-ATP pyrophosphohydrolase</fullName>
    </submittedName>
</protein>
<evidence type="ECO:0000313" key="3">
    <source>
        <dbReference type="Proteomes" id="UP001596990"/>
    </source>
</evidence>
<reference evidence="3" key="1">
    <citation type="journal article" date="2019" name="Int. J. Syst. Evol. Microbiol.">
        <title>The Global Catalogue of Microorganisms (GCM) 10K type strain sequencing project: providing services to taxonomists for standard genome sequencing and annotation.</title>
        <authorList>
            <consortium name="The Broad Institute Genomics Platform"/>
            <consortium name="The Broad Institute Genome Sequencing Center for Infectious Disease"/>
            <person name="Wu L."/>
            <person name="Ma J."/>
        </authorList>
    </citation>
    <scope>NUCLEOTIDE SEQUENCE [LARGE SCALE GENOMIC DNA]</scope>
    <source>
        <strain evidence="3">CCUG 56607</strain>
    </source>
</reference>
<dbReference type="InterPro" id="IPR038735">
    <property type="entry name" value="MSMEG_1276-like_NTP-PPase_dom"/>
</dbReference>
<name>A0ABW3KUP5_9BACI</name>
<dbReference type="EMBL" id="JBHTKL010000001">
    <property type="protein sequence ID" value="MFD1017581.1"/>
    <property type="molecule type" value="Genomic_DNA"/>
</dbReference>
<comment type="caution">
    <text evidence="2">The sequence shown here is derived from an EMBL/GenBank/DDBJ whole genome shotgun (WGS) entry which is preliminary data.</text>
</comment>
<dbReference type="SUPFAM" id="SSF101386">
    <property type="entry name" value="all-alpha NTP pyrophosphatases"/>
    <property type="match status" value="1"/>
</dbReference>